<dbReference type="Pfam" id="PF20256">
    <property type="entry name" value="MoCoBD_2"/>
    <property type="match status" value="2"/>
</dbReference>
<dbReference type="InterPro" id="IPR052516">
    <property type="entry name" value="N-heterocyclic_Hydroxylase"/>
</dbReference>
<accession>A0ABV1REJ8</accession>
<dbReference type="Gene3D" id="3.30.365.10">
    <property type="entry name" value="Aldehyde oxidase/xanthine dehydrogenase, molybdopterin binding domain"/>
    <property type="match status" value="3"/>
</dbReference>
<dbReference type="InterPro" id="IPR012368">
    <property type="entry name" value="OxRdtase_Mopterin-bd_su_IorB"/>
</dbReference>
<dbReference type="InterPro" id="IPR046867">
    <property type="entry name" value="AldOxase/xan_DH_MoCoBD2"/>
</dbReference>
<feature type="domain" description="Aldehyde oxidase/xanthine dehydrogenase a/b hammerhead" evidence="1">
    <location>
        <begin position="212"/>
        <end position="301"/>
    </location>
</feature>
<proteinExistence type="predicted"/>
<evidence type="ECO:0000313" key="3">
    <source>
        <dbReference type="Proteomes" id="UP001467690"/>
    </source>
</evidence>
<dbReference type="PROSITE" id="PS51318">
    <property type="entry name" value="TAT"/>
    <property type="match status" value="1"/>
</dbReference>
<gene>
    <name evidence="2" type="ORF">ABS311_05295</name>
</gene>
<reference evidence="2 3" key="1">
    <citation type="submission" date="2024-06" db="EMBL/GenBank/DDBJ databases">
        <authorList>
            <person name="Chen R.Y."/>
        </authorList>
    </citation>
    <scope>NUCLEOTIDE SEQUENCE [LARGE SCALE GENOMIC DNA]</scope>
    <source>
        <strain evidence="2 3">D2</strain>
    </source>
</reference>
<dbReference type="SUPFAM" id="SSF56003">
    <property type="entry name" value="Molybdenum cofactor-binding domain"/>
    <property type="match status" value="2"/>
</dbReference>
<dbReference type="PANTHER" id="PTHR47495:SF3">
    <property type="entry name" value="BLR6219 PROTEIN"/>
    <property type="match status" value="1"/>
</dbReference>
<dbReference type="EMBL" id="JBELOE010000102">
    <property type="protein sequence ID" value="MER2491295.1"/>
    <property type="molecule type" value="Genomic_DNA"/>
</dbReference>
<comment type="caution">
    <text evidence="2">The sequence shown here is derived from an EMBL/GenBank/DDBJ whole genome shotgun (WGS) entry which is preliminary data.</text>
</comment>
<dbReference type="Gene3D" id="3.90.1170.50">
    <property type="entry name" value="Aldehyde oxidase/xanthine dehydrogenase, a/b hammerhead"/>
    <property type="match status" value="1"/>
</dbReference>
<protein>
    <submittedName>
        <fullName evidence="2">Molybdopterin cofactor-binding domain-containing protein</fullName>
    </submittedName>
</protein>
<organism evidence="2 3">
    <name type="scientific">Catenovulum sediminis</name>
    <dbReference type="NCBI Taxonomy" id="1740262"/>
    <lineage>
        <taxon>Bacteria</taxon>
        <taxon>Pseudomonadati</taxon>
        <taxon>Pseudomonadota</taxon>
        <taxon>Gammaproteobacteria</taxon>
        <taxon>Alteromonadales</taxon>
        <taxon>Alteromonadaceae</taxon>
        <taxon>Catenovulum</taxon>
    </lineage>
</organism>
<dbReference type="InterPro" id="IPR006311">
    <property type="entry name" value="TAT_signal"/>
</dbReference>
<dbReference type="InterPro" id="IPR008274">
    <property type="entry name" value="AldOxase/xan_DH_MoCoBD1"/>
</dbReference>
<dbReference type="SMART" id="SM01008">
    <property type="entry name" value="Ald_Xan_dh_C"/>
    <property type="match status" value="1"/>
</dbReference>
<dbReference type="PANTHER" id="PTHR47495">
    <property type="entry name" value="ALDEHYDE DEHYDROGENASE"/>
    <property type="match status" value="1"/>
</dbReference>
<dbReference type="InterPro" id="IPR037165">
    <property type="entry name" value="AldOxase/xan_DH_Mopterin-bd_sf"/>
</dbReference>
<dbReference type="InterPro" id="IPR000674">
    <property type="entry name" value="Ald_Oxase/Xan_DH_a/b"/>
</dbReference>
<name>A0ABV1REJ8_9ALTE</name>
<evidence type="ECO:0000259" key="1">
    <source>
        <dbReference type="SMART" id="SM01008"/>
    </source>
</evidence>
<dbReference type="Proteomes" id="UP001467690">
    <property type="component" value="Unassembled WGS sequence"/>
</dbReference>
<dbReference type="PIRSF" id="PIRSF036389">
    <property type="entry name" value="IOR_B"/>
    <property type="match status" value="1"/>
</dbReference>
<keyword evidence="3" id="KW-1185">Reference proteome</keyword>
<sequence length="731" mass="81241">MQTNHNYPVNIQNISRRKFLKGTGATLACFTLQCNIGFSANASEPSQKTKQALNLFVSIDKNNQVVLTCHRSEMGQGIRTSIAQIIADELEADWQYVQVTQAVGDKKYGNQNTDGSKSIRSFYQPLRVLGASAKFMLQQAAAQVWQVPIEECIALNHKVTHSSGQSLSYGELAQLAAKQSVPDTQVIKLKNKDEFKYIGKGLMSLDMEHFVNGSSVYGQDIHLPNMLYACLKRCPVMSGKIASFNAHAATQITGVEQIIEIEGQPLPAHFNPVASVAVLAKNTWAAMKGVKALDVKWQSTEYDDYDSEKTLLEKQNQIKHDDSKQVSLVKTEQTTPADLFTHEAIYTLPYIAHAPMEPPAATAMFHTDGSVEIWSCVQAPQAVQRKVSQVLAIDVSKVKVNVTLLGGAFGRKAQIDFTVEAVLLAQKAQRPVKVVWDREDDIQNDYYHTSSVQLHHAKLSTEKGLFDWQTKSCFTPIQSLWNIKKEHAQGFEMRDIIRKNFNIPSMKTESVARPAQTRIGWLRSVANIQHGFSTGCFMDEVAEKLNIDIQQHWQTILEGKKENQGLQNVIHQVCKNAHWTARKSLPSDEGLGLAAHRSFASDIAIISHVKVIENKLTIKKVYCCADVGTVVNIDRVKAQMEGAVIFGLSIALHNKISFKNGRVTQSNFHDYPVLRMHETPEIEVHIVDSDAPPGGVGEPGLPPLAPSVCNAIYATTGKRYRQLPLKQFFSV</sequence>
<dbReference type="Pfam" id="PF02738">
    <property type="entry name" value="MoCoBD_1"/>
    <property type="match status" value="1"/>
</dbReference>
<evidence type="ECO:0000313" key="2">
    <source>
        <dbReference type="EMBL" id="MER2491295.1"/>
    </source>
</evidence>